<dbReference type="OrthoDB" id="3258416at2759"/>
<feature type="region of interest" description="Disordered" evidence="1">
    <location>
        <begin position="264"/>
        <end position="377"/>
    </location>
</feature>
<feature type="region of interest" description="Disordered" evidence="1">
    <location>
        <begin position="63"/>
        <end position="126"/>
    </location>
</feature>
<keyword evidence="3" id="KW-1185">Reference proteome</keyword>
<organism evidence="2 3">
    <name type="scientific">Sanghuangporus baumii</name>
    <name type="common">Phellinus baumii</name>
    <dbReference type="NCBI Taxonomy" id="108892"/>
    <lineage>
        <taxon>Eukaryota</taxon>
        <taxon>Fungi</taxon>
        <taxon>Dikarya</taxon>
        <taxon>Basidiomycota</taxon>
        <taxon>Agaricomycotina</taxon>
        <taxon>Agaricomycetes</taxon>
        <taxon>Hymenochaetales</taxon>
        <taxon>Hymenochaetaceae</taxon>
        <taxon>Sanghuangporus</taxon>
    </lineage>
</organism>
<feature type="compositionally biased region" description="Polar residues" evidence="1">
    <location>
        <begin position="104"/>
        <end position="126"/>
    </location>
</feature>
<dbReference type="EMBL" id="LNZH02000204">
    <property type="protein sequence ID" value="OCB86134.1"/>
    <property type="molecule type" value="Genomic_DNA"/>
</dbReference>
<protein>
    <submittedName>
        <fullName evidence="2">Uncharacterized protein</fullName>
    </submittedName>
</protein>
<dbReference type="AlphaFoldDB" id="A0A9Q5NA85"/>
<gene>
    <name evidence="2" type="ORF">A7U60_g6722</name>
</gene>
<sequence length="586" mass="63042">MFAKVKHVPSCWSQQATTVASTASSFDPFFNKVASSSNTIAHGSPRTSKSKLTQYKLGVGRPSAVAGSSLRASSRSSGTSKAIRGKIGRAFKPPEATIAEEPESTQSTQLTDQNADRVSSSTSENNDVVARLGRLESTFREADVKRQLESLRNVPSQVAYLKASVQQREAEIQGLRGELNVCKTEVLTLRSEVSKIPFLEDQLKALKDTLEQVKAASSTAIAKGKMMRRVPTPFAESNVNLNTNAKATPVLDPPATLLAVHASENPFSRSKSPPGPSEIALGKRPCNPIASAGEGDAVRQEENARHMMPDRKRARTGAERRPLQEKVIEPKPEPENPTPDHGGGEDCAGSAGSSASGPSTQPSVSTPPPPQAPDNFAVDAHQGEMRSDDMIMLDFCNAASSTPRDDIFNYFDDGESFSQLSVTKLGARIAAADANANGQHNNSPQHLPQEPRRISSTVARPHTPPRPSGHARFRVSVDNLSPVREDACSPFDPYAEGLFTLPFGETATPVYPRRDAQPQVQNRGMIPTNMPIALGYGLGTAAPGVIYDSPIQQPPRTMFGTELHHDTRFGDFGRDGVAGSSNMEFW</sequence>
<name>A0A9Q5NA85_SANBA</name>
<accession>A0A9Q5NA85</accession>
<evidence type="ECO:0000256" key="1">
    <source>
        <dbReference type="SAM" id="MobiDB-lite"/>
    </source>
</evidence>
<feature type="compositionally biased region" description="Basic and acidic residues" evidence="1">
    <location>
        <begin position="296"/>
        <end position="334"/>
    </location>
</feature>
<feature type="compositionally biased region" description="Low complexity" evidence="1">
    <location>
        <begin position="347"/>
        <end position="364"/>
    </location>
</feature>
<evidence type="ECO:0000313" key="3">
    <source>
        <dbReference type="Proteomes" id="UP000757232"/>
    </source>
</evidence>
<dbReference type="Proteomes" id="UP000757232">
    <property type="component" value="Unassembled WGS sequence"/>
</dbReference>
<comment type="caution">
    <text evidence="2">The sequence shown here is derived from an EMBL/GenBank/DDBJ whole genome shotgun (WGS) entry which is preliminary data.</text>
</comment>
<reference evidence="2" key="1">
    <citation type="submission" date="2016-06" db="EMBL/GenBank/DDBJ databases">
        <title>Draft Genome sequence of the fungus Inonotus baumii.</title>
        <authorList>
            <person name="Zhu H."/>
            <person name="Lin W."/>
        </authorList>
    </citation>
    <scope>NUCLEOTIDE SEQUENCE</scope>
    <source>
        <strain evidence="2">821</strain>
    </source>
</reference>
<evidence type="ECO:0000313" key="2">
    <source>
        <dbReference type="EMBL" id="OCB86134.1"/>
    </source>
</evidence>
<proteinExistence type="predicted"/>
<feature type="compositionally biased region" description="Low complexity" evidence="1">
    <location>
        <begin position="63"/>
        <end position="82"/>
    </location>
</feature>